<dbReference type="GO" id="GO:0030976">
    <property type="term" value="F:thiamine pyrophosphate binding"/>
    <property type="evidence" value="ECO:0007669"/>
    <property type="project" value="InterPro"/>
</dbReference>
<comment type="caution">
    <text evidence="8">The sequence shown here is derived from an EMBL/GenBank/DDBJ whole genome shotgun (WGS) entry which is preliminary data.</text>
</comment>
<keyword evidence="2 3" id="KW-0786">Thiamine pyrophosphate</keyword>
<reference evidence="8 9" key="1">
    <citation type="submission" date="2018-09" db="EMBL/GenBank/DDBJ databases">
        <title>YIM 75507 draft genome.</title>
        <authorList>
            <person name="Tang S."/>
            <person name="Feng Y."/>
        </authorList>
    </citation>
    <scope>NUCLEOTIDE SEQUENCE [LARGE SCALE GENOMIC DNA]</scope>
    <source>
        <strain evidence="8 9">YIM 75507</strain>
    </source>
</reference>
<dbReference type="InterPro" id="IPR011766">
    <property type="entry name" value="TPP_enzyme_TPP-bd"/>
</dbReference>
<feature type="domain" description="Thiamine pyrophosphate enzyme N-terminal TPP-binding" evidence="7">
    <location>
        <begin position="6"/>
        <end position="116"/>
    </location>
</feature>
<accession>A0A3A4AA62</accession>
<name>A0A3A4AA62_9ACTN</name>
<dbReference type="EMBL" id="QZEY01000019">
    <property type="protein sequence ID" value="RJL23254.1"/>
    <property type="molecule type" value="Genomic_DNA"/>
</dbReference>
<protein>
    <submittedName>
        <fullName evidence="8">Thiamine pyrophosphate-binding protein</fullName>
    </submittedName>
</protein>
<dbReference type="Proteomes" id="UP000265768">
    <property type="component" value="Unassembled WGS sequence"/>
</dbReference>
<dbReference type="GO" id="GO:0009097">
    <property type="term" value="P:isoleucine biosynthetic process"/>
    <property type="evidence" value="ECO:0007669"/>
    <property type="project" value="TreeGrafter"/>
</dbReference>
<organism evidence="8 9">
    <name type="scientific">Bailinhaonella thermotolerans</name>
    <dbReference type="NCBI Taxonomy" id="1070861"/>
    <lineage>
        <taxon>Bacteria</taxon>
        <taxon>Bacillati</taxon>
        <taxon>Actinomycetota</taxon>
        <taxon>Actinomycetes</taxon>
        <taxon>Streptosporangiales</taxon>
        <taxon>Streptosporangiaceae</taxon>
        <taxon>Bailinhaonella</taxon>
    </lineage>
</organism>
<feature type="region of interest" description="Disordered" evidence="4">
    <location>
        <begin position="348"/>
        <end position="367"/>
    </location>
</feature>
<dbReference type="InterPro" id="IPR000399">
    <property type="entry name" value="TPP-bd_CS"/>
</dbReference>
<dbReference type="AlphaFoldDB" id="A0A3A4AA62"/>
<feature type="compositionally biased region" description="Low complexity" evidence="4">
    <location>
        <begin position="348"/>
        <end position="362"/>
    </location>
</feature>
<dbReference type="SUPFAM" id="SSF52467">
    <property type="entry name" value="DHS-like NAD/FAD-binding domain"/>
    <property type="match status" value="1"/>
</dbReference>
<evidence type="ECO:0000256" key="2">
    <source>
        <dbReference type="ARBA" id="ARBA00023052"/>
    </source>
</evidence>
<evidence type="ECO:0000313" key="8">
    <source>
        <dbReference type="EMBL" id="RJL23254.1"/>
    </source>
</evidence>
<dbReference type="RefSeq" id="WP_119930566.1">
    <property type="nucleotide sequence ID" value="NZ_QZEY01000019.1"/>
</dbReference>
<dbReference type="PROSITE" id="PS00187">
    <property type="entry name" value="TPP_ENZYMES"/>
    <property type="match status" value="1"/>
</dbReference>
<dbReference type="GO" id="GO:0009099">
    <property type="term" value="P:L-valine biosynthetic process"/>
    <property type="evidence" value="ECO:0007669"/>
    <property type="project" value="TreeGrafter"/>
</dbReference>
<dbReference type="Pfam" id="PF00205">
    <property type="entry name" value="TPP_enzyme_M"/>
    <property type="match status" value="1"/>
</dbReference>
<dbReference type="GO" id="GO:0050660">
    <property type="term" value="F:flavin adenine dinucleotide binding"/>
    <property type="evidence" value="ECO:0007669"/>
    <property type="project" value="TreeGrafter"/>
</dbReference>
<evidence type="ECO:0000256" key="3">
    <source>
        <dbReference type="RuleBase" id="RU362132"/>
    </source>
</evidence>
<dbReference type="FunFam" id="3.40.50.970:FF:000007">
    <property type="entry name" value="Acetolactate synthase"/>
    <property type="match status" value="1"/>
</dbReference>
<dbReference type="SUPFAM" id="SSF52518">
    <property type="entry name" value="Thiamin diphosphate-binding fold (THDP-binding)"/>
    <property type="match status" value="2"/>
</dbReference>
<dbReference type="PANTHER" id="PTHR18968:SF167">
    <property type="entry name" value="ACETOLACTATE SYNTHASE LARGE SUBUNIT ILVB2-RELATED"/>
    <property type="match status" value="1"/>
</dbReference>
<evidence type="ECO:0000256" key="4">
    <source>
        <dbReference type="SAM" id="MobiDB-lite"/>
    </source>
</evidence>
<dbReference type="GO" id="GO:0000287">
    <property type="term" value="F:magnesium ion binding"/>
    <property type="evidence" value="ECO:0007669"/>
    <property type="project" value="InterPro"/>
</dbReference>
<dbReference type="CDD" id="cd00568">
    <property type="entry name" value="TPP_enzymes"/>
    <property type="match status" value="1"/>
</dbReference>
<evidence type="ECO:0000259" key="5">
    <source>
        <dbReference type="Pfam" id="PF00205"/>
    </source>
</evidence>
<dbReference type="GO" id="GO:0005948">
    <property type="term" value="C:acetolactate synthase complex"/>
    <property type="evidence" value="ECO:0007669"/>
    <property type="project" value="TreeGrafter"/>
</dbReference>
<dbReference type="Gene3D" id="3.40.50.970">
    <property type="match status" value="2"/>
</dbReference>
<dbReference type="OrthoDB" id="4494979at2"/>
<dbReference type="InterPro" id="IPR012000">
    <property type="entry name" value="Thiamin_PyroP_enz_cen_dom"/>
</dbReference>
<dbReference type="Pfam" id="PF02775">
    <property type="entry name" value="TPP_enzyme_C"/>
    <property type="match status" value="1"/>
</dbReference>
<evidence type="ECO:0000259" key="7">
    <source>
        <dbReference type="Pfam" id="PF02776"/>
    </source>
</evidence>
<comment type="similarity">
    <text evidence="1 3">Belongs to the TPP enzyme family.</text>
</comment>
<gene>
    <name evidence="8" type="ORF">D5H75_33345</name>
</gene>
<keyword evidence="9" id="KW-1185">Reference proteome</keyword>
<proteinExistence type="inferred from homology"/>
<dbReference type="InterPro" id="IPR045229">
    <property type="entry name" value="TPP_enz"/>
</dbReference>
<dbReference type="InterPro" id="IPR029061">
    <property type="entry name" value="THDP-binding"/>
</dbReference>
<sequence length="564" mass="58213">MTGTRTAAHFLLDRLVAAGVSRIFGVPGGPMLTLLNVLDRRADLDFVLAKHEEGAVFMAEGHAQATGELGVACVTAGPGTTHALTAAASATSDWAPVLVLGGQVPTGRFGQGGLQDASGGNWSIDAVQIFGSACRLAALITSPDQLPALLPRAIRTATAGLPGAVYLGLPADVLDGPEPDGPGRLVPAPAPRAAARSEIRALAEAIEQARRPIIFAGQGAKIARAGPEILALAELRAIPVTTTIKAKGVFPEDHPLSLGVFGNYGGTPETHEAVLAAEVDLILVLGSSLGEVSTAGWDPGLTEDRVVAQIDADPLQLGRTYPVDHPIAADVRSALRDLLDALPARAPTTAGRPAVRPAGRAARNGDPDGDASALLGSTVAARLDALLPGDALLFLDAGNALCWAGEHYRCGPRAEVYCSMNVGCMGYSIPASIGAKLARPDRPVVALAGDAAFAMGGMEIHTAAERGVPVIWIVLNNQGNAMVANIQEMLFGNTPGSMYSRALDAAAIARGLGARAVTVSTAAEFDDALTTALERREPWLIDARVDGSEVPWALRRRSEVLKDG</sequence>
<dbReference type="PANTHER" id="PTHR18968">
    <property type="entry name" value="THIAMINE PYROPHOSPHATE ENZYMES"/>
    <property type="match status" value="1"/>
</dbReference>
<dbReference type="Gene3D" id="3.40.50.1220">
    <property type="entry name" value="TPP-binding domain"/>
    <property type="match status" value="1"/>
</dbReference>
<dbReference type="Pfam" id="PF02776">
    <property type="entry name" value="TPP_enzyme_N"/>
    <property type="match status" value="1"/>
</dbReference>
<feature type="domain" description="Thiamine pyrophosphate enzyme central" evidence="5">
    <location>
        <begin position="199"/>
        <end position="338"/>
    </location>
</feature>
<dbReference type="InterPro" id="IPR012001">
    <property type="entry name" value="Thiamin_PyroP_enz_TPP-bd_dom"/>
</dbReference>
<evidence type="ECO:0000259" key="6">
    <source>
        <dbReference type="Pfam" id="PF02775"/>
    </source>
</evidence>
<dbReference type="CDD" id="cd07035">
    <property type="entry name" value="TPP_PYR_POX_like"/>
    <property type="match status" value="1"/>
</dbReference>
<feature type="domain" description="Thiamine pyrophosphate enzyme TPP-binding" evidence="6">
    <location>
        <begin position="396"/>
        <end position="542"/>
    </location>
</feature>
<dbReference type="InterPro" id="IPR029035">
    <property type="entry name" value="DHS-like_NAD/FAD-binding_dom"/>
</dbReference>
<evidence type="ECO:0000256" key="1">
    <source>
        <dbReference type="ARBA" id="ARBA00007812"/>
    </source>
</evidence>
<dbReference type="GO" id="GO:0003984">
    <property type="term" value="F:acetolactate synthase activity"/>
    <property type="evidence" value="ECO:0007669"/>
    <property type="project" value="TreeGrafter"/>
</dbReference>
<evidence type="ECO:0000313" key="9">
    <source>
        <dbReference type="Proteomes" id="UP000265768"/>
    </source>
</evidence>